<dbReference type="InterPro" id="IPR013210">
    <property type="entry name" value="LRR_N_plant-typ"/>
</dbReference>
<accession>A0ABR2A7J8</accession>
<dbReference type="Proteomes" id="UP001472677">
    <property type="component" value="Unassembled WGS sequence"/>
</dbReference>
<evidence type="ECO:0000256" key="2">
    <source>
        <dbReference type="ARBA" id="ARBA00022737"/>
    </source>
</evidence>
<evidence type="ECO:0000313" key="5">
    <source>
        <dbReference type="EMBL" id="KAK8488787.1"/>
    </source>
</evidence>
<organism evidence="5 6">
    <name type="scientific">Hibiscus sabdariffa</name>
    <name type="common">roselle</name>
    <dbReference type="NCBI Taxonomy" id="183260"/>
    <lineage>
        <taxon>Eukaryota</taxon>
        <taxon>Viridiplantae</taxon>
        <taxon>Streptophyta</taxon>
        <taxon>Embryophyta</taxon>
        <taxon>Tracheophyta</taxon>
        <taxon>Spermatophyta</taxon>
        <taxon>Magnoliopsida</taxon>
        <taxon>eudicotyledons</taxon>
        <taxon>Gunneridae</taxon>
        <taxon>Pentapetalae</taxon>
        <taxon>rosids</taxon>
        <taxon>malvids</taxon>
        <taxon>Malvales</taxon>
        <taxon>Malvaceae</taxon>
        <taxon>Malvoideae</taxon>
        <taxon>Hibiscus</taxon>
    </lineage>
</organism>
<proteinExistence type="predicted"/>
<reference evidence="5 6" key="1">
    <citation type="journal article" date="2024" name="G3 (Bethesda)">
        <title>Genome assembly of Hibiscus sabdariffa L. provides insights into metabolisms of medicinal natural products.</title>
        <authorList>
            <person name="Kim T."/>
        </authorList>
    </citation>
    <scope>NUCLEOTIDE SEQUENCE [LARGE SCALE GENOMIC DNA]</scope>
    <source>
        <strain evidence="5">TK-2024</strain>
        <tissue evidence="5">Old leaves</tissue>
    </source>
</reference>
<keyword evidence="3" id="KW-0732">Signal</keyword>
<gene>
    <name evidence="5" type="ORF">V6N12_018800</name>
</gene>
<feature type="chain" id="PRO_5045712938" description="Leucine-rich repeat-containing N-terminal plant-type domain-containing protein" evidence="3">
    <location>
        <begin position="19"/>
        <end position="148"/>
    </location>
</feature>
<evidence type="ECO:0000259" key="4">
    <source>
        <dbReference type="Pfam" id="PF08263"/>
    </source>
</evidence>
<dbReference type="Gene3D" id="3.80.10.10">
    <property type="entry name" value="Ribonuclease Inhibitor"/>
    <property type="match status" value="1"/>
</dbReference>
<dbReference type="InterPro" id="IPR032675">
    <property type="entry name" value="LRR_dom_sf"/>
</dbReference>
<evidence type="ECO:0000256" key="1">
    <source>
        <dbReference type="ARBA" id="ARBA00022614"/>
    </source>
</evidence>
<keyword evidence="2" id="KW-0677">Repeat</keyword>
<keyword evidence="6" id="KW-1185">Reference proteome</keyword>
<name>A0ABR2A7J8_9ROSI</name>
<dbReference type="InterPro" id="IPR001611">
    <property type="entry name" value="Leu-rich_rpt"/>
</dbReference>
<evidence type="ECO:0000256" key="3">
    <source>
        <dbReference type="SAM" id="SignalP"/>
    </source>
</evidence>
<dbReference type="Pfam" id="PF08263">
    <property type="entry name" value="LRRNT_2"/>
    <property type="match status" value="1"/>
</dbReference>
<dbReference type="InterPro" id="IPR053059">
    <property type="entry name" value="Inactive_SerThr-Kinase_ABA"/>
</dbReference>
<keyword evidence="1" id="KW-0433">Leucine-rich repeat</keyword>
<dbReference type="Pfam" id="PF00560">
    <property type="entry name" value="LRR_1"/>
    <property type="match status" value="2"/>
</dbReference>
<comment type="caution">
    <text evidence="5">The sequence shown here is derived from an EMBL/GenBank/DDBJ whole genome shotgun (WGS) entry which is preliminary data.</text>
</comment>
<feature type="signal peptide" evidence="3">
    <location>
        <begin position="1"/>
        <end position="18"/>
    </location>
</feature>
<sequence>MQRFNFVFLLFLVVTALAQSDFEALLELKKGIEKDPSGKVLDSWDSNSLASDGCPKNWFGITCNEGYVTSITLNDLGLVGNFSFPVIVGLKLLRNLSISSNQLTGTISNIGSIRSIEFLDLSVNAFHGVIPSGIANLKDLFFSESFFK</sequence>
<dbReference type="PANTHER" id="PTHR48003">
    <property type="entry name" value="OS07G0626500 PROTEIN"/>
    <property type="match status" value="1"/>
</dbReference>
<dbReference type="SUPFAM" id="SSF52058">
    <property type="entry name" value="L domain-like"/>
    <property type="match status" value="1"/>
</dbReference>
<evidence type="ECO:0000313" key="6">
    <source>
        <dbReference type="Proteomes" id="UP001472677"/>
    </source>
</evidence>
<feature type="domain" description="Leucine-rich repeat-containing N-terminal plant-type" evidence="4">
    <location>
        <begin position="19"/>
        <end position="64"/>
    </location>
</feature>
<dbReference type="PANTHER" id="PTHR48003:SF3">
    <property type="entry name" value="LEUCINE-RICH REPEAT PROTEIN KINASE FAMILY PROTEIN"/>
    <property type="match status" value="1"/>
</dbReference>
<protein>
    <recommendedName>
        <fullName evidence="4">Leucine-rich repeat-containing N-terminal plant-type domain-containing protein</fullName>
    </recommendedName>
</protein>
<dbReference type="EMBL" id="JBBPBM010000975">
    <property type="protein sequence ID" value="KAK8488787.1"/>
    <property type="molecule type" value="Genomic_DNA"/>
</dbReference>